<reference evidence="2" key="1">
    <citation type="submission" date="2018-05" db="EMBL/GenBank/DDBJ databases">
        <authorList>
            <person name="Lanie J.A."/>
            <person name="Ng W.-L."/>
            <person name="Kazmierczak K.M."/>
            <person name="Andrzejewski T.M."/>
            <person name="Davidsen T.M."/>
            <person name="Wayne K.J."/>
            <person name="Tettelin H."/>
            <person name="Glass J.I."/>
            <person name="Rusch D."/>
            <person name="Podicherti R."/>
            <person name="Tsui H.-C.T."/>
            <person name="Winkler M.E."/>
        </authorList>
    </citation>
    <scope>NUCLEOTIDE SEQUENCE</scope>
</reference>
<name>A0A381SWU8_9ZZZZ</name>
<proteinExistence type="predicted"/>
<feature type="domain" description="AAA+ ATPase" evidence="1">
    <location>
        <begin position="30"/>
        <end position="278"/>
    </location>
</feature>
<dbReference type="SUPFAM" id="SSF52540">
    <property type="entry name" value="P-loop containing nucleoside triphosphate hydrolases"/>
    <property type="match status" value="1"/>
</dbReference>
<dbReference type="InterPro" id="IPR027417">
    <property type="entry name" value="P-loop_NTPase"/>
</dbReference>
<dbReference type="EMBL" id="UINC01003618">
    <property type="protein sequence ID" value="SVA07874.1"/>
    <property type="molecule type" value="Genomic_DNA"/>
</dbReference>
<gene>
    <name evidence="2" type="ORF">METZ01_LOCUS60728</name>
</gene>
<dbReference type="Gene3D" id="3.40.50.300">
    <property type="entry name" value="P-loop containing nucleotide triphosphate hydrolases"/>
    <property type="match status" value="1"/>
</dbReference>
<evidence type="ECO:0000259" key="1">
    <source>
        <dbReference type="SMART" id="SM00382"/>
    </source>
</evidence>
<organism evidence="2">
    <name type="scientific">marine metagenome</name>
    <dbReference type="NCBI Taxonomy" id="408172"/>
    <lineage>
        <taxon>unclassified sequences</taxon>
        <taxon>metagenomes</taxon>
        <taxon>ecological metagenomes</taxon>
    </lineage>
</organism>
<dbReference type="AlphaFoldDB" id="A0A381SWU8"/>
<sequence>MVKIPKWAEHRPNFQKLSWDQYKKYTPPESHGVYAFVGPAGSGKTLLAVHLALQYVRGIAMKKMGICVCGKPDCEGKWRAFSNLEGTWKRKKGGNGWAEPLDIAGQLLERDANMSHSIILLDESYLYTDARRSMRTANLDMGYFVSQRRKMAGSVIKMYQTMQSFDMVDRRVRDQVSRVYNCWTPDSGRNVHAFIHLLALPYLPPYARNPRPKRMKWMTEHSKQYYDTHEMVEADEMQSRGTEPIVMVNRGEEGVFRVTLTEAIEAVFLEILREENPEWLFPQQIVDGVEKNFQMRISERQARGWLDDRGFVRTLNEDSELVYRIMVNQDSEAGVI</sequence>
<accession>A0A381SWU8</accession>
<protein>
    <recommendedName>
        <fullName evidence="1">AAA+ ATPase domain-containing protein</fullName>
    </recommendedName>
</protein>
<evidence type="ECO:0000313" key="2">
    <source>
        <dbReference type="EMBL" id="SVA07874.1"/>
    </source>
</evidence>
<dbReference type="SMART" id="SM00382">
    <property type="entry name" value="AAA"/>
    <property type="match status" value="1"/>
</dbReference>
<dbReference type="InterPro" id="IPR003593">
    <property type="entry name" value="AAA+_ATPase"/>
</dbReference>